<reference evidence="1" key="1">
    <citation type="submission" date="2022-06" db="EMBL/GenBank/DDBJ databases">
        <authorList>
            <person name="Legras J.-L."/>
            <person name="Devillers H."/>
            <person name="Grondin C."/>
        </authorList>
    </citation>
    <scope>NUCLEOTIDE SEQUENCE</scope>
    <source>
        <strain evidence="1">CLIB 1444</strain>
    </source>
</reference>
<protein>
    <submittedName>
        <fullName evidence="1">Fluconazole resistance protein 1</fullName>
    </submittedName>
</protein>
<keyword evidence="2" id="KW-1185">Reference proteome</keyword>
<evidence type="ECO:0000313" key="1">
    <source>
        <dbReference type="EMBL" id="CAH6723165.1"/>
    </source>
</evidence>
<organism evidence="1 2">
    <name type="scientific">[Candida] jaroonii</name>
    <dbReference type="NCBI Taxonomy" id="467808"/>
    <lineage>
        <taxon>Eukaryota</taxon>
        <taxon>Fungi</taxon>
        <taxon>Dikarya</taxon>
        <taxon>Ascomycota</taxon>
        <taxon>Saccharomycotina</taxon>
        <taxon>Pichiomycetes</taxon>
        <taxon>Debaryomycetaceae</taxon>
        <taxon>Yamadazyma</taxon>
    </lineage>
</organism>
<sequence>MYNIPSSPDDHHPKIQKKKRVGKACDSCRIKKTKCDGKKPCNKCIQDNKICVFTEKKKIKEKSYPSGYVELLETRLDLLTKSFEKMIQLSRPHLSFLNQLVVSTDEDNEEEDLVPINKVINYLINNEGLLKNLPIEWENGAVIAANFNENDIEQASKKFANHRLNLEDPVRQENDEDEYFMDENLDDLNLGQFQLGNYSTGGFVLANSAALNDGISNDLSDFESDSNSIYSANLHSPGLSPGLSSQNLNTMNNSSSNPGLPGSNNFDIKPPSLFESRDLFQNHNSSVNSLQEKTYSPATISPSSTFDSQVSNHHNHNSHSHSQSSHKRIQRPRSPSFQKLKNSGHVHKPIKNEFDIKNSLLDNELIPSDSISDSIKYDLKFEDSILKDL</sequence>
<evidence type="ECO:0000313" key="2">
    <source>
        <dbReference type="Proteomes" id="UP001152531"/>
    </source>
</evidence>
<name>A0ACA9YEJ8_9ASCO</name>
<dbReference type="Proteomes" id="UP001152531">
    <property type="component" value="Unassembled WGS sequence"/>
</dbReference>
<proteinExistence type="predicted"/>
<accession>A0ACA9YEJ8</accession>
<comment type="caution">
    <text evidence="1">The sequence shown here is derived from an EMBL/GenBank/DDBJ whole genome shotgun (WGS) entry which is preliminary data.</text>
</comment>
<gene>
    <name evidence="1" type="ORF">CLIB1444_13S01794</name>
</gene>
<dbReference type="EMBL" id="CALSDN010000013">
    <property type="protein sequence ID" value="CAH6723165.1"/>
    <property type="molecule type" value="Genomic_DNA"/>
</dbReference>